<sequence>MRAIILSLLLVLGGCASQAGPSSVTAEPADLAITNLNVVQVSTGTVVPAQTVLIADGRIVSIQEAASRPVAAARVVDGAGGYLIPGLVDAHAHLEHERNAEMLKLFVGYGVTTVRSMDGRPYILEWRDRIAAGELIGPRIHTAGPILDGESPIRRDNTVVADPAAGRAAVVAQAAAGYDFIKIYDRVSPATLDAILDEAAEQSMRVGGHPPDDAPMSDVLRAFWSIEHMTSFMGAVRAEGPETPWWVDNWLGAPVDEARAQILAAELAASDVWVVPTLWERERSAARPETLETWMSDPVLAHVGEAARDFWRSSLTRASRRLEEDDRAAAARGHQQRLALTRRLHEAGVRLVVGTDTPNPFVVPGEAAHRELEMFAAAGLTPLEALRAATSGPLEMIYGEMGEPIRPGARADLVILGANPLEDIAGTRDIQAVVLAGQLFDRDAVLALRSAYAASADAS</sequence>
<accession>A0ABT8SNZ7</accession>
<dbReference type="RefSeq" id="WP_302110695.1">
    <property type="nucleotide sequence ID" value="NZ_JAUKTR010000006.1"/>
</dbReference>
<comment type="caution">
    <text evidence="3">The sequence shown here is derived from an EMBL/GenBank/DDBJ whole genome shotgun (WGS) entry which is preliminary data.</text>
</comment>
<dbReference type="EMBL" id="JAUKTR010000006">
    <property type="protein sequence ID" value="MDO1560263.1"/>
    <property type="molecule type" value="Genomic_DNA"/>
</dbReference>
<gene>
    <name evidence="3" type="ORF">Q0812_12570</name>
</gene>
<dbReference type="Gene3D" id="1.20.58.520">
    <property type="entry name" value="Amidohydrolase"/>
    <property type="match status" value="1"/>
</dbReference>
<dbReference type="PANTHER" id="PTHR43135:SF3">
    <property type="entry name" value="ALPHA-D-RIBOSE 1-METHYLPHOSPHONATE 5-TRIPHOSPHATE DIPHOSPHATASE"/>
    <property type="match status" value="1"/>
</dbReference>
<dbReference type="Pfam" id="PF01979">
    <property type="entry name" value="Amidohydro_1"/>
    <property type="match status" value="1"/>
</dbReference>
<dbReference type="Gene3D" id="3.40.50.10910">
    <property type="entry name" value="Amidohydrolase"/>
    <property type="match status" value="1"/>
</dbReference>
<organism evidence="3 4">
    <name type="scientific">Peiella sedimenti</name>
    <dbReference type="NCBI Taxonomy" id="3061083"/>
    <lineage>
        <taxon>Bacteria</taxon>
        <taxon>Pseudomonadati</taxon>
        <taxon>Pseudomonadota</taxon>
        <taxon>Alphaproteobacteria</taxon>
        <taxon>Caulobacterales</taxon>
        <taxon>Caulobacteraceae</taxon>
        <taxon>Peiella</taxon>
    </lineage>
</organism>
<dbReference type="SUPFAM" id="SSF51338">
    <property type="entry name" value="Composite domain of metallo-dependent hydrolases"/>
    <property type="match status" value="1"/>
</dbReference>
<protein>
    <submittedName>
        <fullName evidence="3">Amidohydrolase family protein</fullName>
    </submittedName>
</protein>
<reference evidence="3" key="1">
    <citation type="submission" date="2023-07" db="EMBL/GenBank/DDBJ databases">
        <title>Brevundimonas soil sp. nov., isolated from the soil of chemical plant.</title>
        <authorList>
            <person name="Wu N."/>
        </authorList>
    </citation>
    <scope>NUCLEOTIDE SEQUENCE</scope>
    <source>
        <strain evidence="3">XZ-24</strain>
    </source>
</reference>
<evidence type="ECO:0000313" key="3">
    <source>
        <dbReference type="EMBL" id="MDO1560263.1"/>
    </source>
</evidence>
<feature type="signal peptide" evidence="1">
    <location>
        <begin position="1"/>
        <end position="19"/>
    </location>
</feature>
<keyword evidence="1" id="KW-0732">Signal</keyword>
<evidence type="ECO:0000256" key="1">
    <source>
        <dbReference type="SAM" id="SignalP"/>
    </source>
</evidence>
<dbReference type="InterPro" id="IPR006680">
    <property type="entry name" value="Amidohydro-rel"/>
</dbReference>
<feature type="chain" id="PRO_5045644869" evidence="1">
    <location>
        <begin position="20"/>
        <end position="459"/>
    </location>
</feature>
<proteinExistence type="predicted"/>
<dbReference type="InterPro" id="IPR051781">
    <property type="entry name" value="Metallo-dep_Hydrolase"/>
</dbReference>
<evidence type="ECO:0000313" key="4">
    <source>
        <dbReference type="Proteomes" id="UP001169063"/>
    </source>
</evidence>
<dbReference type="Gene3D" id="2.30.40.10">
    <property type="entry name" value="Urease, subunit C, domain 1"/>
    <property type="match status" value="1"/>
</dbReference>
<dbReference type="PANTHER" id="PTHR43135">
    <property type="entry name" value="ALPHA-D-RIBOSE 1-METHYLPHOSPHONATE 5-TRIPHOSPHATE DIPHOSPHATASE"/>
    <property type="match status" value="1"/>
</dbReference>
<name>A0ABT8SNZ7_9CAUL</name>
<dbReference type="SUPFAM" id="SSF51556">
    <property type="entry name" value="Metallo-dependent hydrolases"/>
    <property type="match status" value="1"/>
</dbReference>
<dbReference type="Gene3D" id="3.30.110.90">
    <property type="entry name" value="Amidohydrolase"/>
    <property type="match status" value="1"/>
</dbReference>
<evidence type="ECO:0000259" key="2">
    <source>
        <dbReference type="Pfam" id="PF01979"/>
    </source>
</evidence>
<feature type="domain" description="Amidohydrolase-related" evidence="2">
    <location>
        <begin position="82"/>
        <end position="438"/>
    </location>
</feature>
<dbReference type="InterPro" id="IPR032466">
    <property type="entry name" value="Metal_Hydrolase"/>
</dbReference>
<dbReference type="InterPro" id="IPR011059">
    <property type="entry name" value="Metal-dep_hydrolase_composite"/>
</dbReference>
<dbReference type="Proteomes" id="UP001169063">
    <property type="component" value="Unassembled WGS sequence"/>
</dbReference>
<dbReference type="PROSITE" id="PS51257">
    <property type="entry name" value="PROKAR_LIPOPROTEIN"/>
    <property type="match status" value="1"/>
</dbReference>
<keyword evidence="4" id="KW-1185">Reference proteome</keyword>